<proteinExistence type="predicted"/>
<evidence type="ECO:0000313" key="3">
    <source>
        <dbReference type="Proteomes" id="UP000095453"/>
    </source>
</evidence>
<dbReference type="CDD" id="cd00761">
    <property type="entry name" value="Glyco_tranf_GTA_type"/>
    <property type="match status" value="1"/>
</dbReference>
<dbReference type="Gene3D" id="3.90.550.10">
    <property type="entry name" value="Spore Coat Polysaccharide Biosynthesis Protein SpsA, Chain A"/>
    <property type="match status" value="1"/>
</dbReference>
<dbReference type="InterPro" id="IPR001173">
    <property type="entry name" value="Glyco_trans_2-like"/>
</dbReference>
<dbReference type="RefSeq" id="WP_055172364.1">
    <property type="nucleotide sequence ID" value="NZ_CYXX01000051.1"/>
</dbReference>
<dbReference type="AlphaFoldDB" id="A0A173VVL4"/>
<reference evidence="2 3" key="1">
    <citation type="submission" date="2015-09" db="EMBL/GenBank/DDBJ databases">
        <authorList>
            <consortium name="Pathogen Informatics"/>
        </authorList>
    </citation>
    <scope>NUCLEOTIDE SEQUENCE [LARGE SCALE GENOMIC DNA]</scope>
    <source>
        <strain evidence="2 3">2789STDY5608887</strain>
    </source>
</reference>
<evidence type="ECO:0000313" key="2">
    <source>
        <dbReference type="EMBL" id="CUN31104.1"/>
    </source>
</evidence>
<feature type="domain" description="Glycosyltransferase 2-like" evidence="1">
    <location>
        <begin position="8"/>
        <end position="146"/>
    </location>
</feature>
<accession>A0A173VVL4</accession>
<dbReference type="GO" id="GO:0016758">
    <property type="term" value="F:hexosyltransferase activity"/>
    <property type="evidence" value="ECO:0007669"/>
    <property type="project" value="UniProtKB-ARBA"/>
</dbReference>
<dbReference type="SUPFAM" id="SSF53448">
    <property type="entry name" value="Nucleotide-diphospho-sugar transferases"/>
    <property type="match status" value="1"/>
</dbReference>
<dbReference type="Proteomes" id="UP000095453">
    <property type="component" value="Unassembled WGS sequence"/>
</dbReference>
<dbReference type="PANTHER" id="PTHR22916:SF3">
    <property type="entry name" value="UDP-GLCNAC:BETAGAL BETA-1,3-N-ACETYLGLUCOSAMINYLTRANSFERASE-LIKE PROTEIN 1"/>
    <property type="match status" value="1"/>
</dbReference>
<sequence>MDDKYILTVIIPSYNNDQYIERCLKSIINQSIKNIKIIIVDDGSTDTSLDIIQKYTKKYNNIEYYTSKRQGPGMARNIGITNCNTKYVTFIDSDDWIDLNAYKKCVDLLECQPQCDVAVIGIMTEYDSYMLFQKRYTYENENIIDSNLALSLLTDMYNYSERISPLVGNKIYRSNLIIDNNILFPNTYFEDNVFMFKLFYYAKYIILVPDNYLHYYQRNNSIMHSFSKKHISDFFESFSDIKNFLENEKCFYDYEQMFFAYFQRSCKSLLNILFYVEQDSQIQKKYLLEFMKYLEKNFVLEDLIKNVDINIIKKIWGI</sequence>
<dbReference type="EMBL" id="CYXX01000051">
    <property type="protein sequence ID" value="CUN31104.1"/>
    <property type="molecule type" value="Genomic_DNA"/>
</dbReference>
<protein>
    <submittedName>
        <fullName evidence="2">Chondroitin polymerase</fullName>
    </submittedName>
</protein>
<dbReference type="PANTHER" id="PTHR22916">
    <property type="entry name" value="GLYCOSYLTRANSFERASE"/>
    <property type="match status" value="1"/>
</dbReference>
<gene>
    <name evidence="2" type="primary">kfoC_5</name>
    <name evidence="2" type="ORF">ERS852444_03554</name>
</gene>
<evidence type="ECO:0000259" key="1">
    <source>
        <dbReference type="Pfam" id="PF00535"/>
    </source>
</evidence>
<dbReference type="InterPro" id="IPR029044">
    <property type="entry name" value="Nucleotide-diphossugar_trans"/>
</dbReference>
<name>A0A173VVL4_9FIRM</name>
<organism evidence="2 3">
    <name type="scientific">Roseburia inulinivorans</name>
    <dbReference type="NCBI Taxonomy" id="360807"/>
    <lineage>
        <taxon>Bacteria</taxon>
        <taxon>Bacillati</taxon>
        <taxon>Bacillota</taxon>
        <taxon>Clostridia</taxon>
        <taxon>Lachnospirales</taxon>
        <taxon>Lachnospiraceae</taxon>
        <taxon>Roseburia</taxon>
    </lineage>
</organism>
<dbReference type="Pfam" id="PF00535">
    <property type="entry name" value="Glycos_transf_2"/>
    <property type="match status" value="1"/>
</dbReference>